<proteinExistence type="predicted"/>
<keyword evidence="3" id="KW-1185">Reference proteome</keyword>
<evidence type="ECO:0000313" key="2">
    <source>
        <dbReference type="EMBL" id="KAF2242236.1"/>
    </source>
</evidence>
<protein>
    <recommendedName>
        <fullName evidence="1">DUF6606 domain-containing protein</fullName>
    </recommendedName>
</protein>
<dbReference type="InterPro" id="IPR046541">
    <property type="entry name" value="DUF6606"/>
</dbReference>
<feature type="domain" description="DUF6606" evidence="1">
    <location>
        <begin position="2"/>
        <end position="188"/>
    </location>
</feature>
<sequence length="219" mass="24255">DSLAIHVAQQNAGLLVTRMDDEFLFESMELLASDAAVTACKGRLVRNFPGQSVGIKAGVLDGDQFRETLIDVIVKLDQESASSTGPDNTIKHAKIPDTTHPRLVTEMIMSVILAFGRPVDTVVIRKNTRRGVLLGHGPVPWRRSPLWLLIRVALQLSLERLAIKFQSKGARHSLYKQAMICIMARLLNVATEHGGVPHDMLYSMRAKISRRMLKLSPDA</sequence>
<dbReference type="RefSeq" id="XP_033677240.1">
    <property type="nucleotide sequence ID" value="XM_033822654.1"/>
</dbReference>
<accession>A0A6A6HVW2</accession>
<evidence type="ECO:0000313" key="3">
    <source>
        <dbReference type="Proteomes" id="UP000800094"/>
    </source>
</evidence>
<feature type="non-terminal residue" evidence="2">
    <location>
        <position position="219"/>
    </location>
</feature>
<evidence type="ECO:0000259" key="1">
    <source>
        <dbReference type="Pfam" id="PF20255"/>
    </source>
</evidence>
<dbReference type="Pfam" id="PF20255">
    <property type="entry name" value="DUF6606"/>
    <property type="match status" value="1"/>
</dbReference>
<dbReference type="GeneID" id="54575984"/>
<gene>
    <name evidence="2" type="ORF">BU26DRAFT_387094</name>
</gene>
<name>A0A6A6HVW2_9PLEO</name>
<organism evidence="2 3">
    <name type="scientific">Trematosphaeria pertusa</name>
    <dbReference type="NCBI Taxonomy" id="390896"/>
    <lineage>
        <taxon>Eukaryota</taxon>
        <taxon>Fungi</taxon>
        <taxon>Dikarya</taxon>
        <taxon>Ascomycota</taxon>
        <taxon>Pezizomycotina</taxon>
        <taxon>Dothideomycetes</taxon>
        <taxon>Pleosporomycetidae</taxon>
        <taxon>Pleosporales</taxon>
        <taxon>Massarineae</taxon>
        <taxon>Trematosphaeriaceae</taxon>
        <taxon>Trematosphaeria</taxon>
    </lineage>
</organism>
<reference evidence="2" key="1">
    <citation type="journal article" date="2020" name="Stud. Mycol.">
        <title>101 Dothideomycetes genomes: a test case for predicting lifestyles and emergence of pathogens.</title>
        <authorList>
            <person name="Haridas S."/>
            <person name="Albert R."/>
            <person name="Binder M."/>
            <person name="Bloem J."/>
            <person name="Labutti K."/>
            <person name="Salamov A."/>
            <person name="Andreopoulos B."/>
            <person name="Baker S."/>
            <person name="Barry K."/>
            <person name="Bills G."/>
            <person name="Bluhm B."/>
            <person name="Cannon C."/>
            <person name="Castanera R."/>
            <person name="Culley D."/>
            <person name="Daum C."/>
            <person name="Ezra D."/>
            <person name="Gonzalez J."/>
            <person name="Henrissat B."/>
            <person name="Kuo A."/>
            <person name="Liang C."/>
            <person name="Lipzen A."/>
            <person name="Lutzoni F."/>
            <person name="Magnuson J."/>
            <person name="Mondo S."/>
            <person name="Nolan M."/>
            <person name="Ohm R."/>
            <person name="Pangilinan J."/>
            <person name="Park H.-J."/>
            <person name="Ramirez L."/>
            <person name="Alfaro M."/>
            <person name="Sun H."/>
            <person name="Tritt A."/>
            <person name="Yoshinaga Y."/>
            <person name="Zwiers L.-H."/>
            <person name="Turgeon B."/>
            <person name="Goodwin S."/>
            <person name="Spatafora J."/>
            <person name="Crous P."/>
            <person name="Grigoriev I."/>
        </authorList>
    </citation>
    <scope>NUCLEOTIDE SEQUENCE</scope>
    <source>
        <strain evidence="2">CBS 122368</strain>
    </source>
</reference>
<dbReference type="AlphaFoldDB" id="A0A6A6HVW2"/>
<dbReference type="EMBL" id="ML987208">
    <property type="protein sequence ID" value="KAF2242236.1"/>
    <property type="molecule type" value="Genomic_DNA"/>
</dbReference>
<dbReference type="OrthoDB" id="3182339at2759"/>
<feature type="non-terminal residue" evidence="2">
    <location>
        <position position="1"/>
    </location>
</feature>
<dbReference type="Proteomes" id="UP000800094">
    <property type="component" value="Unassembled WGS sequence"/>
</dbReference>